<organism evidence="1 2">
    <name type="scientific">Comamonas testosteroni</name>
    <name type="common">Pseudomonas testosteroni</name>
    <dbReference type="NCBI Taxonomy" id="285"/>
    <lineage>
        <taxon>Bacteria</taxon>
        <taxon>Pseudomonadati</taxon>
        <taxon>Pseudomonadota</taxon>
        <taxon>Betaproteobacteria</taxon>
        <taxon>Burkholderiales</taxon>
        <taxon>Comamonadaceae</taxon>
        <taxon>Comamonas</taxon>
    </lineage>
</organism>
<protein>
    <submittedName>
        <fullName evidence="1">Uncharacterized protein</fullName>
    </submittedName>
</protein>
<reference evidence="1 2" key="1">
    <citation type="submission" date="2018-08" db="EMBL/GenBank/DDBJ databases">
        <title>Comamonas testosteroni strain SWCO2.</title>
        <authorList>
            <person name="Jiang N."/>
            <person name="Zhang X.Z."/>
        </authorList>
    </citation>
    <scope>NUCLEOTIDE SEQUENCE [LARGE SCALE GENOMIC DNA]</scope>
    <source>
        <strain evidence="1 2">SWCO2</strain>
    </source>
</reference>
<dbReference type="EMBL" id="QURR01000001">
    <property type="protein sequence ID" value="RGE46964.1"/>
    <property type="molecule type" value="Genomic_DNA"/>
</dbReference>
<name>A0A373FS24_COMTE</name>
<accession>A0A373FS24</accession>
<gene>
    <name evidence="1" type="ORF">DZC30_00730</name>
</gene>
<sequence length="283" mass="29970">MPVLTVVYQPHPLLPASDRQTLQVALGPRETIQSIVRRAGLEGDLLRVGLNGVPIPQEEWDTTAVAISDILVIQQGLAGETAGAWLAAEISSKTAISLSTVATIASVTAFAVNAVIAYAISALAGSLAAKRPGAAQGDDAPTAFSIEGGSNSARNYEPLQLVLGEHRVFPDYAGRPFGEFVPDPTTATEVINNTPVYETQTHPPFGFEAMVVIAPWVLIRTDTSGDTTVEYYGDQAARTYTSSGGGTVNQPHTFVVRHEGLFDSVTTYEDYLELSNPPQTGGD</sequence>
<dbReference type="Proteomes" id="UP000261948">
    <property type="component" value="Unassembled WGS sequence"/>
</dbReference>
<evidence type="ECO:0000313" key="1">
    <source>
        <dbReference type="EMBL" id="RGE46964.1"/>
    </source>
</evidence>
<comment type="caution">
    <text evidence="1">The sequence shown here is derived from an EMBL/GenBank/DDBJ whole genome shotgun (WGS) entry which is preliminary data.</text>
</comment>
<keyword evidence="2" id="KW-1185">Reference proteome</keyword>
<dbReference type="AlphaFoldDB" id="A0A373FS24"/>
<proteinExistence type="predicted"/>
<evidence type="ECO:0000313" key="2">
    <source>
        <dbReference type="Proteomes" id="UP000261948"/>
    </source>
</evidence>